<protein>
    <recommendedName>
        <fullName evidence="3">Conserved oligomeric Golgi complex subunit 4</fullName>
    </recommendedName>
    <alternativeName>
        <fullName evidence="8">Component of oligomeric Golgi complex 4</fullName>
    </alternativeName>
</protein>
<feature type="domain" description="COG4 transport protein middle alpha-helical bundle" evidence="10">
    <location>
        <begin position="183"/>
        <end position="521"/>
    </location>
</feature>
<dbReference type="Gene3D" id="1.20.58.1970">
    <property type="match status" value="1"/>
</dbReference>
<organism evidence="11 12">
    <name type="scientific">Endocarpon pusillum</name>
    <dbReference type="NCBI Taxonomy" id="364733"/>
    <lineage>
        <taxon>Eukaryota</taxon>
        <taxon>Fungi</taxon>
        <taxon>Dikarya</taxon>
        <taxon>Ascomycota</taxon>
        <taxon>Pezizomycotina</taxon>
        <taxon>Eurotiomycetes</taxon>
        <taxon>Chaetothyriomycetidae</taxon>
        <taxon>Verrucariales</taxon>
        <taxon>Verrucariaceae</taxon>
        <taxon>Endocarpon</taxon>
    </lineage>
</organism>
<dbReference type="OrthoDB" id="47059at2759"/>
<dbReference type="InterPro" id="IPR048684">
    <property type="entry name" value="COG4_C"/>
</dbReference>
<keyword evidence="5" id="KW-0653">Protein transport</keyword>
<keyword evidence="12" id="KW-1185">Reference proteome</keyword>
<dbReference type="PANTHER" id="PTHR24016">
    <property type="entry name" value="CONSERVED OLIGOMERIC GOLGI COMPLEX SUBUNIT 4"/>
    <property type="match status" value="1"/>
</dbReference>
<keyword evidence="6" id="KW-0333">Golgi apparatus</keyword>
<dbReference type="SMART" id="SM00762">
    <property type="entry name" value="Cog4"/>
    <property type="match status" value="1"/>
</dbReference>
<evidence type="ECO:0000256" key="5">
    <source>
        <dbReference type="ARBA" id="ARBA00022927"/>
    </source>
</evidence>
<reference evidence="11" key="1">
    <citation type="submission" date="2020-02" db="EMBL/GenBank/DDBJ databases">
        <authorList>
            <person name="Palmer J.M."/>
        </authorList>
    </citation>
    <scope>NUCLEOTIDE SEQUENCE</scope>
    <source>
        <strain evidence="11">EPUS1.4</strain>
        <tissue evidence="11">Thallus</tissue>
    </source>
</reference>
<keyword evidence="4" id="KW-0813">Transport</keyword>
<evidence type="ECO:0000259" key="10">
    <source>
        <dbReference type="SMART" id="SM00762"/>
    </source>
</evidence>
<comment type="caution">
    <text evidence="11">The sequence shown here is derived from an EMBL/GenBank/DDBJ whole genome shotgun (WGS) entry which is preliminary data.</text>
</comment>
<feature type="region of interest" description="Disordered" evidence="9">
    <location>
        <begin position="342"/>
        <end position="369"/>
    </location>
</feature>
<evidence type="ECO:0000313" key="12">
    <source>
        <dbReference type="Proteomes" id="UP000606974"/>
    </source>
</evidence>
<evidence type="ECO:0000256" key="2">
    <source>
        <dbReference type="ARBA" id="ARBA00009215"/>
    </source>
</evidence>
<proteinExistence type="inferred from homology"/>
<accession>A0A8H7AFM7</accession>
<dbReference type="Proteomes" id="UP000606974">
    <property type="component" value="Unassembled WGS sequence"/>
</dbReference>
<dbReference type="Pfam" id="PF20663">
    <property type="entry name" value="COG4_N"/>
    <property type="match status" value="1"/>
</dbReference>
<dbReference type="InterPro" id="IPR048682">
    <property type="entry name" value="COG4"/>
</dbReference>
<dbReference type="GO" id="GO:0015031">
    <property type="term" value="P:protein transport"/>
    <property type="evidence" value="ECO:0007669"/>
    <property type="project" value="UniProtKB-KW"/>
</dbReference>
<keyword evidence="7" id="KW-0472">Membrane</keyword>
<dbReference type="PANTHER" id="PTHR24016:SF0">
    <property type="entry name" value="CONSERVED OLIGOMERIC GOLGI COMPLEX SUBUNIT 4"/>
    <property type="match status" value="1"/>
</dbReference>
<dbReference type="EMBL" id="JAACFV010000084">
    <property type="protein sequence ID" value="KAF7506554.1"/>
    <property type="molecule type" value="Genomic_DNA"/>
</dbReference>
<dbReference type="Pfam" id="PF08318">
    <property type="entry name" value="COG4_m"/>
    <property type="match status" value="1"/>
</dbReference>
<evidence type="ECO:0000256" key="4">
    <source>
        <dbReference type="ARBA" id="ARBA00022448"/>
    </source>
</evidence>
<sequence length="795" mass="88611">MNSVVEALGEESGIGANGNATDVYSASSVAEIRSTLSQLHMRDAAVTSQLDELLASQKDFQRELRRLDILRAGLSTQTSRTRSISNGMVSNAAATAHKISSSVKRLDLEQSRVKATLDVVDQVAELKACLLGVMGSMGAPQDWETAASYLSRASKIPKDVINGPFAARIVPTAEVPDAPNITLENASESLCGLFLREFDKAVKDNDGPKITRFFKLFPLIGRSDVGLDVYGRYVCQGVAGRARANLNAGTGGSQSKDRYFYANALTKLFEHIAQIIDGHGSLIERHYGSGKTIRVIERLQIEADLQGGIILDAWADERQVDRKLTDIKSYAYTFLVQSFLPPQRGNTGTPRSSSPANQPNSRSSEDEGVDMKEIDALLNEMAIMMGKWSLYVRFITDKCKPSNDIDWDVPPFLTSSALARKVTGRLISPFNAMTTFFFRRSVEKAFQLDEQPPNLSLNPHKPLNSNPPHISSAVEDIMYIFNKVLQQSLATSQKDVVSSVVPTLARIMGSDFIGMIQRKMRDESYPKAAIQGALPPEHTIVAFLILINDLDVAMDYVKQIIRSQTESAATSEQAAARLLDSLFPLAHDAGAVSDILRSLEATFENKTTELLNESVHVVFNNVMKPRLRPILLDAFRDVEYQLIKEEIEELAQEEGREEEDGERVRRRFQHGWDALTKPIARIMTESTFDRLFTTVVSYLSKLLEKKIWSYHGRVNELGAVRLERDINNIAAVIVQGKKYAYRGAFLKCSQICMVMNMEEDEWEELQLNSDTSNDIADRVTPEERLRARAMIKELD</sequence>
<evidence type="ECO:0000256" key="3">
    <source>
        <dbReference type="ARBA" id="ARBA00020975"/>
    </source>
</evidence>
<feature type="compositionally biased region" description="Polar residues" evidence="9">
    <location>
        <begin position="344"/>
        <end position="362"/>
    </location>
</feature>
<dbReference type="InterPro" id="IPR013167">
    <property type="entry name" value="COG4_M"/>
</dbReference>
<dbReference type="InterPro" id="IPR048680">
    <property type="entry name" value="COG4_N"/>
</dbReference>
<evidence type="ECO:0000313" key="11">
    <source>
        <dbReference type="EMBL" id="KAF7506554.1"/>
    </source>
</evidence>
<evidence type="ECO:0000256" key="9">
    <source>
        <dbReference type="SAM" id="MobiDB-lite"/>
    </source>
</evidence>
<gene>
    <name evidence="11" type="ORF">GJ744_011591</name>
</gene>
<comment type="similarity">
    <text evidence="2">Belongs to the COG4 family.</text>
</comment>
<evidence type="ECO:0000256" key="8">
    <source>
        <dbReference type="ARBA" id="ARBA00031340"/>
    </source>
</evidence>
<dbReference type="GO" id="GO:0000139">
    <property type="term" value="C:Golgi membrane"/>
    <property type="evidence" value="ECO:0007669"/>
    <property type="project" value="UniProtKB-SubCell"/>
</dbReference>
<evidence type="ECO:0000256" key="7">
    <source>
        <dbReference type="ARBA" id="ARBA00023136"/>
    </source>
</evidence>
<evidence type="ECO:0000256" key="6">
    <source>
        <dbReference type="ARBA" id="ARBA00023034"/>
    </source>
</evidence>
<name>A0A8H7AFM7_9EURO</name>
<dbReference type="Pfam" id="PF20662">
    <property type="entry name" value="COG4_C"/>
    <property type="match status" value="1"/>
</dbReference>
<evidence type="ECO:0000256" key="1">
    <source>
        <dbReference type="ARBA" id="ARBA00004395"/>
    </source>
</evidence>
<dbReference type="AlphaFoldDB" id="A0A8H7AFM7"/>
<comment type="subcellular location">
    <subcellularLocation>
        <location evidence="1">Golgi apparatus membrane</location>
        <topology evidence="1">Peripheral membrane protein</topology>
    </subcellularLocation>
</comment>